<reference evidence="13" key="1">
    <citation type="journal article" date="2019" name="Int. J. Syst. Evol. Microbiol.">
        <title>The Global Catalogue of Microorganisms (GCM) 10K type strain sequencing project: providing services to taxonomists for standard genome sequencing and annotation.</title>
        <authorList>
            <consortium name="The Broad Institute Genomics Platform"/>
            <consortium name="The Broad Institute Genome Sequencing Center for Infectious Disease"/>
            <person name="Wu L."/>
            <person name="Ma J."/>
        </authorList>
    </citation>
    <scope>NUCLEOTIDE SEQUENCE [LARGE SCALE GENOMIC DNA]</scope>
    <source>
        <strain evidence="13">JCM 15442</strain>
    </source>
</reference>
<dbReference type="RefSeq" id="WP_188973789.1">
    <property type="nucleotide sequence ID" value="NZ_BMOL01000021.1"/>
</dbReference>
<feature type="binding site" evidence="9">
    <location>
        <begin position="8"/>
        <end position="9"/>
    </location>
    <ligand>
        <name>ATP</name>
        <dbReference type="ChEBI" id="CHEBI:30616"/>
    </ligand>
</feature>
<evidence type="ECO:0000256" key="2">
    <source>
        <dbReference type="ARBA" id="ARBA00022679"/>
    </source>
</evidence>
<comment type="cofactor">
    <cofactor evidence="9">
        <name>Mg(2+)</name>
        <dbReference type="ChEBI" id="CHEBI:18420"/>
    </cofactor>
</comment>
<evidence type="ECO:0000256" key="6">
    <source>
        <dbReference type="ARBA" id="ARBA00022842"/>
    </source>
</evidence>
<keyword evidence="2 9" id="KW-0808">Transferase</keyword>
<dbReference type="SUPFAM" id="SSF52374">
    <property type="entry name" value="Nucleotidylyl transferase"/>
    <property type="match status" value="1"/>
</dbReference>
<comment type="pathway">
    <text evidence="9">Cofactor biosynthesis; coenzyme A biosynthesis; CoA from (R)-pantothenate: step 4/5.</text>
</comment>
<evidence type="ECO:0000259" key="11">
    <source>
        <dbReference type="Pfam" id="PF01467"/>
    </source>
</evidence>
<feature type="binding site" evidence="9">
    <location>
        <position position="99"/>
    </location>
    <ligand>
        <name>ATP</name>
        <dbReference type="ChEBI" id="CHEBI:30616"/>
    </ligand>
</feature>
<feature type="domain" description="Cytidyltransferase-like" evidence="11">
    <location>
        <begin position="4"/>
        <end position="133"/>
    </location>
</feature>
<feature type="binding site" evidence="9">
    <location>
        <position position="88"/>
    </location>
    <ligand>
        <name>substrate</name>
    </ligand>
</feature>
<keyword evidence="3 9" id="KW-0548">Nucleotidyltransferase</keyword>
<evidence type="ECO:0000256" key="9">
    <source>
        <dbReference type="HAMAP-Rule" id="MF_00151"/>
    </source>
</evidence>
<feature type="binding site" evidence="9">
    <location>
        <begin position="89"/>
        <end position="91"/>
    </location>
    <ligand>
        <name>ATP</name>
        <dbReference type="ChEBI" id="CHEBI:30616"/>
    </ligand>
</feature>
<sequence>MKAVFPGSFDPITSGHMDVLTRASRIFDTVTVTVMHNARKQGRHLFTLDERLDILRAATGHLENVGVDSFGGLLVDYMAQEHKGIILRGLRAVSDYEYELQIAHLNRQIGEVETVFIMAATRWSFVSSSMVREIASYGGDIREMVPRASAEALRLKYADVYEERENAAASARPDTRTGAQESAAEP</sequence>
<dbReference type="PANTHER" id="PTHR21342">
    <property type="entry name" value="PHOSPHOPANTETHEINE ADENYLYLTRANSFERASE"/>
    <property type="match status" value="1"/>
</dbReference>
<proteinExistence type="inferred from homology"/>
<comment type="similarity">
    <text evidence="9">Belongs to the bacterial CoaD family.</text>
</comment>
<feature type="region of interest" description="Disordered" evidence="10">
    <location>
        <begin position="165"/>
        <end position="186"/>
    </location>
</feature>
<dbReference type="EMBL" id="BMOL01000021">
    <property type="protein sequence ID" value="GGL91563.1"/>
    <property type="molecule type" value="Genomic_DNA"/>
</dbReference>
<comment type="subunit">
    <text evidence="9">Homohexamer.</text>
</comment>
<evidence type="ECO:0000256" key="7">
    <source>
        <dbReference type="ARBA" id="ARBA00022993"/>
    </source>
</evidence>
<dbReference type="PRINTS" id="PR01020">
    <property type="entry name" value="LPSBIOSNTHSS"/>
</dbReference>
<dbReference type="Gene3D" id="3.40.50.620">
    <property type="entry name" value="HUPs"/>
    <property type="match status" value="1"/>
</dbReference>
<dbReference type="EC" id="2.7.7.3" evidence="9"/>
<feature type="binding site" evidence="9">
    <location>
        <position position="16"/>
    </location>
    <ligand>
        <name>ATP</name>
        <dbReference type="ChEBI" id="CHEBI:30616"/>
    </ligand>
</feature>
<evidence type="ECO:0000256" key="1">
    <source>
        <dbReference type="ARBA" id="ARBA00022490"/>
    </source>
</evidence>
<comment type="function">
    <text evidence="9">Reversibly transfers an adenylyl group from ATP to 4'-phosphopantetheine, yielding dephospho-CoA (dPCoA) and pyrophosphate.</text>
</comment>
<feature type="binding site" evidence="9">
    <location>
        <position position="40"/>
    </location>
    <ligand>
        <name>substrate</name>
    </ligand>
</feature>
<keyword evidence="13" id="KW-1185">Reference proteome</keyword>
<keyword evidence="6 9" id="KW-0460">Magnesium</keyword>
<dbReference type="HAMAP" id="MF_00151">
    <property type="entry name" value="PPAT_bact"/>
    <property type="match status" value="1"/>
</dbReference>
<evidence type="ECO:0000256" key="10">
    <source>
        <dbReference type="SAM" id="MobiDB-lite"/>
    </source>
</evidence>
<comment type="caution">
    <text evidence="12">The sequence shown here is derived from an EMBL/GenBank/DDBJ whole genome shotgun (WGS) entry which is preliminary data.</text>
</comment>
<gene>
    <name evidence="9 12" type="primary">coaD</name>
    <name evidence="12" type="ORF">GCM10010840_32050</name>
</gene>
<evidence type="ECO:0000256" key="8">
    <source>
        <dbReference type="ARBA" id="ARBA00029346"/>
    </source>
</evidence>
<dbReference type="GO" id="GO:0016779">
    <property type="term" value="F:nucleotidyltransferase activity"/>
    <property type="evidence" value="ECO:0007669"/>
    <property type="project" value="UniProtKB-KW"/>
</dbReference>
<dbReference type="Proteomes" id="UP000639973">
    <property type="component" value="Unassembled WGS sequence"/>
</dbReference>
<dbReference type="NCBIfam" id="TIGR00125">
    <property type="entry name" value="cyt_tran_rel"/>
    <property type="match status" value="1"/>
</dbReference>
<accession>A0ABQ2GEY6</accession>
<comment type="catalytic activity">
    <reaction evidence="8 9">
        <text>(R)-4'-phosphopantetheine + ATP + H(+) = 3'-dephospho-CoA + diphosphate</text>
        <dbReference type="Rhea" id="RHEA:19801"/>
        <dbReference type="ChEBI" id="CHEBI:15378"/>
        <dbReference type="ChEBI" id="CHEBI:30616"/>
        <dbReference type="ChEBI" id="CHEBI:33019"/>
        <dbReference type="ChEBI" id="CHEBI:57328"/>
        <dbReference type="ChEBI" id="CHEBI:61723"/>
        <dbReference type="EC" id="2.7.7.3"/>
    </reaction>
</comment>
<evidence type="ECO:0000256" key="4">
    <source>
        <dbReference type="ARBA" id="ARBA00022741"/>
    </source>
</evidence>
<keyword evidence="1 9" id="KW-0963">Cytoplasm</keyword>
<dbReference type="InterPro" id="IPR014729">
    <property type="entry name" value="Rossmann-like_a/b/a_fold"/>
</dbReference>
<feature type="binding site" evidence="9">
    <location>
        <position position="8"/>
    </location>
    <ligand>
        <name>substrate</name>
    </ligand>
</feature>
<dbReference type="PANTHER" id="PTHR21342:SF1">
    <property type="entry name" value="PHOSPHOPANTETHEINE ADENYLYLTRANSFERASE"/>
    <property type="match status" value="1"/>
</dbReference>
<evidence type="ECO:0000256" key="3">
    <source>
        <dbReference type="ARBA" id="ARBA00022695"/>
    </source>
</evidence>
<evidence type="ECO:0000313" key="13">
    <source>
        <dbReference type="Proteomes" id="UP000639973"/>
    </source>
</evidence>
<protein>
    <recommendedName>
        <fullName evidence="9">Phosphopantetheine adenylyltransferase</fullName>
        <ecNumber evidence="9">2.7.7.3</ecNumber>
    </recommendedName>
    <alternativeName>
        <fullName evidence="9">Dephospho-CoA pyrophosphorylase</fullName>
    </alternativeName>
    <alternativeName>
        <fullName evidence="9">Pantetheine-phosphate adenylyltransferase</fullName>
        <shortName evidence="9">PPAT</shortName>
    </alternativeName>
</protein>
<comment type="subcellular location">
    <subcellularLocation>
        <location evidence="9">Cytoplasm</location>
    </subcellularLocation>
</comment>
<dbReference type="InterPro" id="IPR001980">
    <property type="entry name" value="PPAT"/>
</dbReference>
<keyword evidence="7 9" id="KW-0173">Coenzyme A biosynthesis</keyword>
<name>A0ABQ2GEY6_9DEIO</name>
<evidence type="ECO:0000313" key="12">
    <source>
        <dbReference type="EMBL" id="GGL91563.1"/>
    </source>
</evidence>
<feature type="binding site" evidence="9">
    <location>
        <position position="74"/>
    </location>
    <ligand>
        <name>substrate</name>
    </ligand>
</feature>
<feature type="binding site" evidence="9">
    <location>
        <begin position="123"/>
        <end position="129"/>
    </location>
    <ligand>
        <name>ATP</name>
        <dbReference type="ChEBI" id="CHEBI:30616"/>
    </ligand>
</feature>
<dbReference type="Pfam" id="PF01467">
    <property type="entry name" value="CTP_transf_like"/>
    <property type="match status" value="1"/>
</dbReference>
<evidence type="ECO:0000256" key="5">
    <source>
        <dbReference type="ARBA" id="ARBA00022840"/>
    </source>
</evidence>
<dbReference type="CDD" id="cd02163">
    <property type="entry name" value="PPAT"/>
    <property type="match status" value="1"/>
</dbReference>
<dbReference type="InterPro" id="IPR004821">
    <property type="entry name" value="Cyt_trans-like"/>
</dbReference>
<dbReference type="NCBIfam" id="TIGR01510">
    <property type="entry name" value="coaD_prev_kdtB"/>
    <property type="match status" value="1"/>
</dbReference>
<keyword evidence="5 9" id="KW-0067">ATP-binding</keyword>
<organism evidence="12 13">
    <name type="scientific">Deinococcus aerolatus</name>
    <dbReference type="NCBI Taxonomy" id="522487"/>
    <lineage>
        <taxon>Bacteria</taxon>
        <taxon>Thermotogati</taxon>
        <taxon>Deinococcota</taxon>
        <taxon>Deinococci</taxon>
        <taxon>Deinococcales</taxon>
        <taxon>Deinococcaceae</taxon>
        <taxon>Deinococcus</taxon>
    </lineage>
</organism>
<keyword evidence="4 9" id="KW-0547">Nucleotide-binding</keyword>
<feature type="site" description="Transition state stabilizer" evidence="9">
    <location>
        <position position="16"/>
    </location>
</feature>